<evidence type="ECO:0000313" key="3">
    <source>
        <dbReference type="Proteomes" id="UP001595907"/>
    </source>
</evidence>
<proteinExistence type="predicted"/>
<accession>A0ABV8QTY5</accession>
<comment type="caution">
    <text evidence="2">The sequence shown here is derived from an EMBL/GenBank/DDBJ whole genome shotgun (WGS) entry which is preliminary data.</text>
</comment>
<feature type="chain" id="PRO_5046752512" evidence="1">
    <location>
        <begin position="22"/>
        <end position="505"/>
    </location>
</feature>
<dbReference type="Proteomes" id="UP001595907">
    <property type="component" value="Unassembled WGS sequence"/>
</dbReference>
<organism evidence="2 3">
    <name type="scientific">Ferruginibacter yonginensis</name>
    <dbReference type="NCBI Taxonomy" id="1310416"/>
    <lineage>
        <taxon>Bacteria</taxon>
        <taxon>Pseudomonadati</taxon>
        <taxon>Bacteroidota</taxon>
        <taxon>Chitinophagia</taxon>
        <taxon>Chitinophagales</taxon>
        <taxon>Chitinophagaceae</taxon>
        <taxon>Ferruginibacter</taxon>
    </lineage>
</organism>
<evidence type="ECO:0000256" key="1">
    <source>
        <dbReference type="SAM" id="SignalP"/>
    </source>
</evidence>
<dbReference type="RefSeq" id="WP_379707762.1">
    <property type="nucleotide sequence ID" value="NZ_JBHSCZ010000001.1"/>
</dbReference>
<keyword evidence="3" id="KW-1185">Reference proteome</keyword>
<dbReference type="PROSITE" id="PS51257">
    <property type="entry name" value="PROKAR_LIPOPROTEIN"/>
    <property type="match status" value="1"/>
</dbReference>
<feature type="signal peptide" evidence="1">
    <location>
        <begin position="1"/>
        <end position="21"/>
    </location>
</feature>
<protein>
    <submittedName>
        <fullName evidence="2">Uncharacterized protein</fullName>
    </submittedName>
</protein>
<sequence>MKYLRFLVLFLSATMVFTACQKELSLELGLATGSLKSDTNGDCLPVLINGTYQKDTLLNATNYVDVQVNIVNTGAYVIKTDTINGYSFSASGSVAVAGLNTIRLLGSGRPVAPSLDVFTVKFDTSSCQINVIVTGTGGGSTTAVYTLVGTPTTCTGATQSNNFYATIQTTPANFVDVKVDVTTAGTYTITSSTVNGVSFSSTGNLSVGTNQTIRLLASGTPTAAGPFQYALNTTTPASNCGFSLTVQAAPTPATYSFDCSTPQFFGTYQAGSSTAGDSVIISITSTAGGSYSISSNTQNNVTFSGSGVLAASPTPQNVTLYASAGPASAAGTFTYTITGTGGTGTCSLNQTYSSAPSTNGTLSFNIGSVTKTFNFINSADTSVVAAPPPLPPGNFFLLSINGDAAAGSQESFYIDIAKQAPYFINGSTYNVNQFAQFILLDVAYTDNTGIDYTATTDGSIQTMPFSVTINTITATNVTGTFTGAVKNTAGATLQITNGAFNLPLQ</sequence>
<dbReference type="EMBL" id="JBHSCZ010000001">
    <property type="protein sequence ID" value="MFC4262394.1"/>
    <property type="molecule type" value="Genomic_DNA"/>
</dbReference>
<name>A0ABV8QTY5_9BACT</name>
<gene>
    <name evidence="2" type="ORF">ACFOWM_05880</name>
</gene>
<keyword evidence="1" id="KW-0732">Signal</keyword>
<evidence type="ECO:0000313" key="2">
    <source>
        <dbReference type="EMBL" id="MFC4262394.1"/>
    </source>
</evidence>
<reference evidence="3" key="1">
    <citation type="journal article" date="2019" name="Int. J. Syst. Evol. Microbiol.">
        <title>The Global Catalogue of Microorganisms (GCM) 10K type strain sequencing project: providing services to taxonomists for standard genome sequencing and annotation.</title>
        <authorList>
            <consortium name="The Broad Institute Genomics Platform"/>
            <consortium name="The Broad Institute Genome Sequencing Center for Infectious Disease"/>
            <person name="Wu L."/>
            <person name="Ma J."/>
        </authorList>
    </citation>
    <scope>NUCLEOTIDE SEQUENCE [LARGE SCALE GENOMIC DNA]</scope>
    <source>
        <strain evidence="3">CECT 8289</strain>
    </source>
</reference>